<feature type="signal peptide" evidence="3">
    <location>
        <begin position="1"/>
        <end position="16"/>
    </location>
</feature>
<protein>
    <submittedName>
        <fullName evidence="5">Vitellogenin-like isoform X3</fullName>
    </submittedName>
</protein>
<name>A0ABD2AT65_VESMC</name>
<evidence type="ECO:0000259" key="4">
    <source>
        <dbReference type="PROSITE" id="PS51211"/>
    </source>
</evidence>
<dbReference type="AlphaFoldDB" id="A0ABD2AT65"/>
<dbReference type="InterPro" id="IPR015819">
    <property type="entry name" value="Lipid_transp_b-sht_shell"/>
</dbReference>
<dbReference type="InterPro" id="IPR015816">
    <property type="entry name" value="Vitellinogen_b-sht_N"/>
</dbReference>
<feature type="domain" description="Vitellogenin" evidence="4">
    <location>
        <begin position="25"/>
        <end position="1024"/>
    </location>
</feature>
<evidence type="ECO:0000256" key="1">
    <source>
        <dbReference type="ARBA" id="ARBA00022729"/>
    </source>
</evidence>
<accession>A0ABD2AT65</accession>
<feature type="chain" id="PRO_5044802327" evidence="3">
    <location>
        <begin position="17"/>
        <end position="1024"/>
    </location>
</feature>
<proteinExistence type="predicted"/>
<dbReference type="EMBL" id="JAYRBN010000115">
    <property type="protein sequence ID" value="KAL2723100.1"/>
    <property type="molecule type" value="Genomic_DNA"/>
</dbReference>
<keyword evidence="1 3" id="KW-0732">Signal</keyword>
<evidence type="ECO:0000256" key="2">
    <source>
        <dbReference type="PROSITE-ProRule" id="PRU00557"/>
    </source>
</evidence>
<dbReference type="Gene3D" id="2.30.230.10">
    <property type="entry name" value="Lipovitellin, beta-sheet shell regions, chain A"/>
    <property type="match status" value="1"/>
</dbReference>
<comment type="caution">
    <text evidence="5">The sequence shown here is derived from an EMBL/GenBank/DDBJ whole genome shotgun (WGS) entry which is preliminary data.</text>
</comment>
<dbReference type="InterPro" id="IPR043472">
    <property type="entry name" value="Macro_dom-like"/>
</dbReference>
<dbReference type="PROSITE" id="PS51211">
    <property type="entry name" value="VITELLOGENIN"/>
    <property type="match status" value="1"/>
</dbReference>
<evidence type="ECO:0000256" key="3">
    <source>
        <dbReference type="SAM" id="SignalP"/>
    </source>
</evidence>
<dbReference type="Pfam" id="PF01347">
    <property type="entry name" value="Vitellogenin_N"/>
    <property type="match status" value="1"/>
</dbReference>
<evidence type="ECO:0000313" key="6">
    <source>
        <dbReference type="Proteomes" id="UP001607303"/>
    </source>
</evidence>
<sequence length="1024" mass="120558">MLVTILPFLLTARLTPEHPQEKYHWQYGGEMTFNVLVDLSRSDIDRGRRIYCSTISNELKCRVKDTEALSCYFLDPVVTLSTINNNSTCEWSRNHRIAINDCPFDREPFEIRYDSRGIENLVVSRTIPRWKLDVTKAVVSQLHVGFEFKEGQSKFKTIENFNFGHCELDSKVLVSGKHHENEEHVEKNFEMILLDSNELRYRDILDQNGQIIIEKIRQPKNCPRRPIYFFGFPTSHRDDTEKGTFMEMISSKTRMVISKRGFSSETISEGVPITMNGSNVGLSRQRIILFLKSVNPARNLPPTIPNPASTSIHTYSSFDHYTKRMLRRSIRFFDNNDKFKSILRIANKLREIYKGWTQNKEIVKDHVHPHESLSCSIALVKRSRIRTGRRISAQPLPEISLTNTVADCFRRDVAKPSNSSTIGRPSPTILRGAGTPVVIPVIGACRDLSAYLRRRFRRSLSRRDLSACSRRRFRRSLSRRDLSAHLRRRFRISLNMEAMNKRDRRNAKKGDNKNIPLTYKDSQRWQDKKRCLFCQYSFFIKNVLRVIIREYPIFTTLIMIRMTVLEGYVISHKTHTMSYLKVDKDQKGFDPTQEDFVSRLQDHHAGLITDTTDQNSDDNNETRWQRLRRFFGRLFNRNQRNATDEISIGNNKKENSETIDEFLIRLAENLEIERGQLEDCVDHVITTQNEILFELNLQNLTTVSAKNADVIECEMINICWKPKELTTSEVRYQHNDVKNHSANNSSWFELVDRGCIMPFQSNFYGFTFHNSLANQNLKNLLNKCIHKIEEHSMNTFSWYTNKYLYHDYLYPRSSFSYREYLEYQSKHEIVNPKVIVDQSNPLKLGIPFAHVITANFYSYHRYIRDYMREINLFPNSIIHMNVVDFPFIIRSLNPENCTHMFHIVYKKNFYNRPTYEDLYKGLVLLRDLMNKMKLKELAMCKIGSFYERLNFNEILKMTEFIFLNTDINIRIGLNLNGNHRFIRSSPTERDTNERFDHHVKRINQYFSFDSVHASRTALYSANEN</sequence>
<dbReference type="InterPro" id="IPR001747">
    <property type="entry name" value="Vitellogenin_N"/>
</dbReference>
<reference evidence="5 6" key="1">
    <citation type="journal article" date="2024" name="Ann. Entomol. Soc. Am.">
        <title>Genomic analyses of the southern and eastern yellowjacket wasps (Hymenoptera: Vespidae) reveal evolutionary signatures of social life.</title>
        <authorList>
            <person name="Catto M.A."/>
            <person name="Caine P.B."/>
            <person name="Orr S.E."/>
            <person name="Hunt B.G."/>
            <person name="Goodisman M.A.D."/>
        </authorList>
    </citation>
    <scope>NUCLEOTIDE SEQUENCE [LARGE SCALE GENOMIC DNA]</scope>
    <source>
        <strain evidence="5">232</strain>
        <tissue evidence="5">Head and thorax</tissue>
    </source>
</reference>
<keyword evidence="6" id="KW-1185">Reference proteome</keyword>
<dbReference type="SUPFAM" id="SSF56968">
    <property type="entry name" value="Lipovitellin-phosvitin complex, beta-sheet shell regions"/>
    <property type="match status" value="1"/>
</dbReference>
<dbReference type="Proteomes" id="UP001607303">
    <property type="component" value="Unassembled WGS sequence"/>
</dbReference>
<organism evidence="5 6">
    <name type="scientific">Vespula maculifrons</name>
    <name type="common">Eastern yellow jacket</name>
    <name type="synonym">Wasp</name>
    <dbReference type="NCBI Taxonomy" id="7453"/>
    <lineage>
        <taxon>Eukaryota</taxon>
        <taxon>Metazoa</taxon>
        <taxon>Ecdysozoa</taxon>
        <taxon>Arthropoda</taxon>
        <taxon>Hexapoda</taxon>
        <taxon>Insecta</taxon>
        <taxon>Pterygota</taxon>
        <taxon>Neoptera</taxon>
        <taxon>Endopterygota</taxon>
        <taxon>Hymenoptera</taxon>
        <taxon>Apocrita</taxon>
        <taxon>Aculeata</taxon>
        <taxon>Vespoidea</taxon>
        <taxon>Vespidae</taxon>
        <taxon>Vespinae</taxon>
        <taxon>Vespula</taxon>
    </lineage>
</organism>
<gene>
    <name evidence="5" type="ORF">V1477_019691</name>
</gene>
<dbReference type="Gene3D" id="3.40.220.10">
    <property type="entry name" value="Leucine Aminopeptidase, subunit E, domain 1"/>
    <property type="match status" value="1"/>
</dbReference>
<evidence type="ECO:0000313" key="5">
    <source>
        <dbReference type="EMBL" id="KAL2723100.1"/>
    </source>
</evidence>
<comment type="caution">
    <text evidence="2">Lacks conserved residue(s) required for the propagation of feature annotation.</text>
</comment>